<sequence>MHVRDTTAAGSLTVRSGRAWTALDGQQLRCVTWAAGAVFLAATAGMARFEMTMAGTGGPGIIAFELAGSGERATAILDRWGDEGCAAARRSIAWDFGYMTSYGAVLVLLTEDARRRITANRWATMIRRVGPWVCGLAVAADAVEGVSLTTILAGHPDRDTPARRARRAALTKFAAIGVVLVTWTSARVLSRGMGQSTATLS</sequence>
<comment type="caution">
    <text evidence="1">The sequence shown here is derived from an EMBL/GenBank/DDBJ whole genome shotgun (WGS) entry which is preliminary data.</text>
</comment>
<accession>A0ABW3GAE4</accession>
<organism evidence="1 2">
    <name type="scientific">Williamsia deligens</name>
    <dbReference type="NCBI Taxonomy" id="321325"/>
    <lineage>
        <taxon>Bacteria</taxon>
        <taxon>Bacillati</taxon>
        <taxon>Actinomycetota</taxon>
        <taxon>Actinomycetes</taxon>
        <taxon>Mycobacteriales</taxon>
        <taxon>Nocardiaceae</taxon>
        <taxon>Williamsia</taxon>
    </lineage>
</organism>
<dbReference type="EMBL" id="JBHTIL010000001">
    <property type="protein sequence ID" value="MFD0926610.1"/>
    <property type="molecule type" value="Genomic_DNA"/>
</dbReference>
<keyword evidence="2" id="KW-1185">Reference proteome</keyword>
<dbReference type="RefSeq" id="WP_253645527.1">
    <property type="nucleotide sequence ID" value="NZ_BAAAMO010000002.1"/>
</dbReference>
<name>A0ABW3GAE4_9NOCA</name>
<protein>
    <submittedName>
        <fullName evidence="1">Uncharacterized protein</fullName>
    </submittedName>
</protein>
<proteinExistence type="predicted"/>
<evidence type="ECO:0000313" key="2">
    <source>
        <dbReference type="Proteomes" id="UP001597068"/>
    </source>
</evidence>
<reference evidence="2" key="1">
    <citation type="journal article" date="2019" name="Int. J. Syst. Evol. Microbiol.">
        <title>The Global Catalogue of Microorganisms (GCM) 10K type strain sequencing project: providing services to taxonomists for standard genome sequencing and annotation.</title>
        <authorList>
            <consortium name="The Broad Institute Genomics Platform"/>
            <consortium name="The Broad Institute Genome Sequencing Center for Infectious Disease"/>
            <person name="Wu L."/>
            <person name="Ma J."/>
        </authorList>
    </citation>
    <scope>NUCLEOTIDE SEQUENCE [LARGE SCALE GENOMIC DNA]</scope>
    <source>
        <strain evidence="2">CCUG 50873</strain>
    </source>
</reference>
<gene>
    <name evidence="1" type="ORF">ACFQ04_12775</name>
</gene>
<evidence type="ECO:0000313" key="1">
    <source>
        <dbReference type="EMBL" id="MFD0926610.1"/>
    </source>
</evidence>
<dbReference type="Proteomes" id="UP001597068">
    <property type="component" value="Unassembled WGS sequence"/>
</dbReference>